<sequence>MPSHMWQGDDPPHSIQDVYDYIDRELKTLKVRLINKIEKLFYGGIEPIQFLIHVEEIFKTKHRVKRIKNLVPRVASWADVDLFARTSNEVRRPGGVRDAGFSKDLNTFMHAFQRAVKALSDLLEDVRDLYTIVQSFCRNYQSLEGEFDLKWARATNLELKNNLQGTAVLLNESQTGVNQKLFSSDKFSLEVAETCDTKRYPVLRLMPDLFQKFHFVLHLLGKWRANDQIYMEDIQFKLIKTKRLQRLKQEEYNTLELEHGNILSNIVEKRVRVRAREIRERIKQLDAEINKLHLLKKNMVAEKTQTEQDVLERKRVMFLNKNTTDISKDIENILGLKKDVEILGKKLKSLNKSIKLNDHDLQTRVKEKQDLGQDYNEMRSATSRSNQLAFERTELSKEISIINEKIQELETIFYRKTDKHKLAQAFDEVQKSLEESQ</sequence>
<dbReference type="AlphaFoldDB" id="A0A913Z6G5"/>
<dbReference type="EnsemblMetazoa" id="XM_038190477.1">
    <property type="protein sequence ID" value="XP_038046405.1"/>
    <property type="gene ID" value="LOC119720682"/>
</dbReference>
<keyword evidence="1" id="KW-0175">Coiled coil</keyword>
<dbReference type="OrthoDB" id="10044303at2759"/>
<proteinExistence type="predicted"/>
<dbReference type="OMA" id="RERTYGH"/>
<name>A0A913Z6G5_PATMI</name>
<dbReference type="Proteomes" id="UP000887568">
    <property type="component" value="Unplaced"/>
</dbReference>
<dbReference type="GeneID" id="119720682"/>
<dbReference type="RefSeq" id="XP_038046405.1">
    <property type="nucleotide sequence ID" value="XM_038190477.1"/>
</dbReference>
<evidence type="ECO:0000313" key="3">
    <source>
        <dbReference type="Proteomes" id="UP000887568"/>
    </source>
</evidence>
<reference evidence="2" key="1">
    <citation type="submission" date="2022-11" db="UniProtKB">
        <authorList>
            <consortium name="EnsemblMetazoa"/>
        </authorList>
    </citation>
    <scope>IDENTIFICATION</scope>
</reference>
<organism evidence="2 3">
    <name type="scientific">Patiria miniata</name>
    <name type="common">Bat star</name>
    <name type="synonym">Asterina miniata</name>
    <dbReference type="NCBI Taxonomy" id="46514"/>
    <lineage>
        <taxon>Eukaryota</taxon>
        <taxon>Metazoa</taxon>
        <taxon>Echinodermata</taxon>
        <taxon>Eleutherozoa</taxon>
        <taxon>Asterozoa</taxon>
        <taxon>Asteroidea</taxon>
        <taxon>Valvatacea</taxon>
        <taxon>Valvatida</taxon>
        <taxon>Asterinidae</taxon>
        <taxon>Patiria</taxon>
    </lineage>
</organism>
<protein>
    <submittedName>
        <fullName evidence="2">Uncharacterized protein</fullName>
    </submittedName>
</protein>
<accession>A0A913Z6G5</accession>
<keyword evidence="3" id="KW-1185">Reference proteome</keyword>
<evidence type="ECO:0000313" key="2">
    <source>
        <dbReference type="EnsemblMetazoa" id="XP_038046405.1"/>
    </source>
</evidence>
<feature type="coiled-coil region" evidence="1">
    <location>
        <begin position="268"/>
        <end position="302"/>
    </location>
</feature>
<evidence type="ECO:0000256" key="1">
    <source>
        <dbReference type="SAM" id="Coils"/>
    </source>
</evidence>